<dbReference type="Pfam" id="PF14014">
    <property type="entry name" value="DUF4230"/>
    <property type="match status" value="1"/>
</dbReference>
<keyword evidence="3" id="KW-1185">Reference proteome</keyword>
<evidence type="ECO:0000313" key="2">
    <source>
        <dbReference type="EMBL" id="MBC8629427.1"/>
    </source>
</evidence>
<dbReference type="RefSeq" id="WP_187559033.1">
    <property type="nucleotide sequence ID" value="NZ_JACRTP010000005.1"/>
</dbReference>
<gene>
    <name evidence="2" type="ORF">H8712_12545</name>
</gene>
<keyword evidence="1" id="KW-0175">Coiled coil</keyword>
<reference evidence="2 3" key="1">
    <citation type="submission" date="2020-08" db="EMBL/GenBank/DDBJ databases">
        <title>Genome public.</title>
        <authorList>
            <person name="Liu C."/>
            <person name="Sun Q."/>
        </authorList>
    </citation>
    <scope>NUCLEOTIDE SEQUENCE [LARGE SCALE GENOMIC DNA]</scope>
    <source>
        <strain evidence="2 3">3_YM_SP_D4_24.mj</strain>
    </source>
</reference>
<feature type="coiled-coil region" evidence="1">
    <location>
        <begin position="100"/>
        <end position="127"/>
    </location>
</feature>
<sequence>MQSVCELATLKCYYHNVAKSETEASGLFKWLGTGYKKIRTEYSGIVELGVDVSKVSVSKPSKDDVVKVTIPDAEILSVDLDEDSMGEPLTDTGFMTKITKEEKTEALAEAQNHMEETAKENGNLLNQAKERAKSLIEGYVKNVGEQIGKEYTVEWVEAEE</sequence>
<name>A0ABR7PDB7_9FIRM</name>
<protein>
    <submittedName>
        <fullName evidence="2">DUF4230 domain-containing protein</fullName>
    </submittedName>
</protein>
<dbReference type="EMBL" id="JACRTP010000005">
    <property type="protein sequence ID" value="MBC8629427.1"/>
    <property type="molecule type" value="Genomic_DNA"/>
</dbReference>
<dbReference type="InterPro" id="IPR025324">
    <property type="entry name" value="DUF4230"/>
</dbReference>
<proteinExistence type="predicted"/>
<accession>A0ABR7PDB7</accession>
<dbReference type="Proteomes" id="UP000661649">
    <property type="component" value="Unassembled WGS sequence"/>
</dbReference>
<evidence type="ECO:0000313" key="3">
    <source>
        <dbReference type="Proteomes" id="UP000661649"/>
    </source>
</evidence>
<organism evidence="2 3">
    <name type="scientific">Blautia stercoris</name>
    <dbReference type="NCBI Taxonomy" id="871664"/>
    <lineage>
        <taxon>Bacteria</taxon>
        <taxon>Bacillati</taxon>
        <taxon>Bacillota</taxon>
        <taxon>Clostridia</taxon>
        <taxon>Lachnospirales</taxon>
        <taxon>Lachnospiraceae</taxon>
        <taxon>Blautia</taxon>
    </lineage>
</organism>
<evidence type="ECO:0000256" key="1">
    <source>
        <dbReference type="SAM" id="Coils"/>
    </source>
</evidence>
<comment type="caution">
    <text evidence="2">The sequence shown here is derived from an EMBL/GenBank/DDBJ whole genome shotgun (WGS) entry which is preliminary data.</text>
</comment>